<keyword evidence="3" id="KW-1185">Reference proteome</keyword>
<gene>
    <name evidence="2" type="ORF">VV02_16485</name>
</gene>
<dbReference type="SUPFAM" id="SSF110296">
    <property type="entry name" value="Oligoxyloglucan reducing end-specific cellobiohydrolase"/>
    <property type="match status" value="2"/>
</dbReference>
<evidence type="ECO:0000313" key="2">
    <source>
        <dbReference type="EMBL" id="AKU17086.1"/>
    </source>
</evidence>
<dbReference type="AlphaFoldDB" id="A0A0K1JK56"/>
<dbReference type="KEGG" id="lmoi:VV02_16485"/>
<name>A0A0K1JK56_9MICO</name>
<feature type="region of interest" description="Disordered" evidence="1">
    <location>
        <begin position="85"/>
        <end position="121"/>
    </location>
</feature>
<evidence type="ECO:0008006" key="4">
    <source>
        <dbReference type="Google" id="ProtNLM"/>
    </source>
</evidence>
<protein>
    <recommendedName>
        <fullName evidence="4">Sialidase domain-containing protein</fullName>
    </recommendedName>
</protein>
<evidence type="ECO:0000256" key="1">
    <source>
        <dbReference type="SAM" id="MobiDB-lite"/>
    </source>
</evidence>
<dbReference type="STRING" id="571913.VV02_16485"/>
<dbReference type="Gene3D" id="2.130.10.10">
    <property type="entry name" value="YVTN repeat-like/Quinoprotein amine dehydrogenase"/>
    <property type="match status" value="1"/>
</dbReference>
<sequence>MSHIHGPEDTDLHDDHDDAVARFFADEREAVRPVPADPERWAQITEGASQPRRRPWWGAAAGVAAAVAIGLTGWSLQQTPFGHDDVSRGSAVSGKPVPTVSRLSTRGVQAPVSESQQPRPVPASFHTWSLSNAGSGTLFALGSGPCANGFCPAVLSSADEGASWTMVHSFAQTDTTRSQGTAQSPVQPERAITEVRFATPQIGYVFGGDLWMTKDGGVSFDRLAHPGQTVLDVEVDAGKDVVVLSADGCSATGCVGPLYLSRASAKGDEALTTTTQLELDTPVQDAQLVLRKGQVYVQPTATSAETARPLRLQSGGLTAIPQPKECGASPLQALTSAADNSGVLYAGCSVSVQGGTTAYRVLRSNDHGATWQSTPTQVNVPSSGRLSLAVPRPDHVVVTTGGPRPGSAGGAIKQRLQVTADGGRTWQLPTTPGALPEQGFDWTASPGGGQVYAVPRTAKGYWRSSTDGRTWTVVDPTASSSKSGGPATSSTR</sequence>
<dbReference type="EMBL" id="CP011112">
    <property type="protein sequence ID" value="AKU17086.1"/>
    <property type="molecule type" value="Genomic_DNA"/>
</dbReference>
<dbReference type="OrthoDB" id="4868761at2"/>
<dbReference type="Proteomes" id="UP000066480">
    <property type="component" value="Chromosome"/>
</dbReference>
<evidence type="ECO:0000313" key="3">
    <source>
        <dbReference type="Proteomes" id="UP000066480"/>
    </source>
</evidence>
<feature type="compositionally biased region" description="Low complexity" evidence="1">
    <location>
        <begin position="476"/>
        <end position="492"/>
    </location>
</feature>
<feature type="region of interest" description="Disordered" evidence="1">
    <location>
        <begin position="472"/>
        <end position="492"/>
    </location>
</feature>
<feature type="compositionally biased region" description="Polar residues" evidence="1">
    <location>
        <begin position="101"/>
        <end position="118"/>
    </location>
</feature>
<dbReference type="InterPro" id="IPR015943">
    <property type="entry name" value="WD40/YVTN_repeat-like_dom_sf"/>
</dbReference>
<proteinExistence type="predicted"/>
<dbReference type="RefSeq" id="WP_052593176.1">
    <property type="nucleotide sequence ID" value="NZ_CP011112.1"/>
</dbReference>
<reference evidence="2 3" key="1">
    <citation type="submission" date="2015-03" db="EMBL/GenBank/DDBJ databases">
        <title>Luteipulveratus halotolerans sp. nov., a novel actinobacterium (Dermacoccaceae) from Sarawak, Malaysia.</title>
        <authorList>
            <person name="Juboi H."/>
            <person name="Basik A."/>
            <person name="Shamsul S.S."/>
            <person name="Arnold P."/>
            <person name="Schmitt E.K."/>
            <person name="Sanglier J.-J."/>
            <person name="Yeo T."/>
        </authorList>
    </citation>
    <scope>NUCLEOTIDE SEQUENCE [LARGE SCALE GENOMIC DNA]</scope>
    <source>
        <strain evidence="2 3">MN07-A0370</strain>
    </source>
</reference>
<organism evidence="2 3">
    <name type="scientific">Luteipulveratus mongoliensis</name>
    <dbReference type="NCBI Taxonomy" id="571913"/>
    <lineage>
        <taxon>Bacteria</taxon>
        <taxon>Bacillati</taxon>
        <taxon>Actinomycetota</taxon>
        <taxon>Actinomycetes</taxon>
        <taxon>Micrococcales</taxon>
        <taxon>Dermacoccaceae</taxon>
        <taxon>Luteipulveratus</taxon>
    </lineage>
</organism>
<dbReference type="CDD" id="cd15482">
    <property type="entry name" value="Sialidase_non-viral"/>
    <property type="match status" value="1"/>
</dbReference>
<accession>A0A0K1JK56</accession>